<dbReference type="InterPro" id="IPR001547">
    <property type="entry name" value="Glyco_hydro_5"/>
</dbReference>
<evidence type="ECO:0000256" key="6">
    <source>
        <dbReference type="ARBA" id="ARBA00022729"/>
    </source>
</evidence>
<proteinExistence type="inferred from homology"/>
<dbReference type="EMBL" id="CAADRA010005874">
    <property type="protein sequence ID" value="VFT92974.1"/>
    <property type="molecule type" value="Genomic_DNA"/>
</dbReference>
<comment type="subcellular location">
    <subcellularLocation>
        <location evidence="2">Secreted</location>
    </subcellularLocation>
</comment>
<evidence type="ECO:0000256" key="5">
    <source>
        <dbReference type="ARBA" id="ARBA00022525"/>
    </source>
</evidence>
<evidence type="ECO:0000313" key="10">
    <source>
        <dbReference type="EMBL" id="KAF0692738.1"/>
    </source>
</evidence>
<gene>
    <name evidence="11" type="primary">Aste57867_16196</name>
    <name evidence="10" type="ORF">As57867_016140</name>
    <name evidence="11" type="ORF">ASTE57867_16196</name>
</gene>
<keyword evidence="6" id="KW-0732">Signal</keyword>
<dbReference type="AlphaFoldDB" id="A0A485L5U7"/>
<keyword evidence="7" id="KW-0378">Hydrolase</keyword>
<dbReference type="GO" id="GO:0000272">
    <property type="term" value="P:polysaccharide catabolic process"/>
    <property type="evidence" value="ECO:0007669"/>
    <property type="project" value="InterPro"/>
</dbReference>
<keyword evidence="8" id="KW-0326">Glycosidase</keyword>
<keyword evidence="5" id="KW-0964">Secreted</keyword>
<dbReference type="PANTHER" id="PTHR31451">
    <property type="match status" value="1"/>
</dbReference>
<dbReference type="EMBL" id="VJMH01005853">
    <property type="protein sequence ID" value="KAF0692738.1"/>
    <property type="molecule type" value="Genomic_DNA"/>
</dbReference>
<dbReference type="Proteomes" id="UP000332933">
    <property type="component" value="Unassembled WGS sequence"/>
</dbReference>
<accession>A0A485L5U7</accession>
<dbReference type="InterPro" id="IPR017853">
    <property type="entry name" value="GH"/>
</dbReference>
<evidence type="ECO:0000256" key="2">
    <source>
        <dbReference type="ARBA" id="ARBA00004613"/>
    </source>
</evidence>
<dbReference type="GO" id="GO:0005576">
    <property type="term" value="C:extracellular region"/>
    <property type="evidence" value="ECO:0007669"/>
    <property type="project" value="UniProtKB-SubCell"/>
</dbReference>
<comment type="catalytic activity">
    <reaction evidence="1">
        <text>Random hydrolysis of (1-&gt;4)-beta-D-mannosidic linkages in mannans, galactomannans and glucomannans.</text>
        <dbReference type="EC" id="3.2.1.78"/>
    </reaction>
</comment>
<feature type="domain" description="Glycoside hydrolase family 5" evidence="9">
    <location>
        <begin position="211"/>
        <end position="464"/>
    </location>
</feature>
<dbReference type="Pfam" id="PF26410">
    <property type="entry name" value="GH5_mannosidase"/>
    <property type="match status" value="1"/>
</dbReference>
<reference evidence="10" key="2">
    <citation type="submission" date="2019-06" db="EMBL/GenBank/DDBJ databases">
        <title>Genomics analysis of Aphanomyces spp. identifies a new class of oomycete effector associated with host adaptation.</title>
        <authorList>
            <person name="Gaulin E."/>
        </authorList>
    </citation>
    <scope>NUCLEOTIDE SEQUENCE</scope>
    <source>
        <strain evidence="10">CBS 578.67</strain>
    </source>
</reference>
<dbReference type="PANTHER" id="PTHR31451:SF39">
    <property type="entry name" value="MANNAN ENDO-1,4-BETA-MANNOSIDASE 1"/>
    <property type="match status" value="1"/>
</dbReference>
<evidence type="ECO:0000256" key="1">
    <source>
        <dbReference type="ARBA" id="ARBA00001678"/>
    </source>
</evidence>
<name>A0A485L5U7_9STRA</name>
<evidence type="ECO:0000313" key="12">
    <source>
        <dbReference type="Proteomes" id="UP000332933"/>
    </source>
</evidence>
<evidence type="ECO:0000256" key="3">
    <source>
        <dbReference type="ARBA" id="ARBA00005641"/>
    </source>
</evidence>
<dbReference type="Gene3D" id="3.20.20.80">
    <property type="entry name" value="Glycosidases"/>
    <property type="match status" value="1"/>
</dbReference>
<dbReference type="InterPro" id="IPR045053">
    <property type="entry name" value="MAN-like"/>
</dbReference>
<protein>
    <recommendedName>
        <fullName evidence="4">mannan endo-1,4-beta-mannosidase</fullName>
        <ecNumber evidence="4">3.2.1.78</ecNumber>
    </recommendedName>
</protein>
<dbReference type="EC" id="3.2.1.78" evidence="4"/>
<dbReference type="OrthoDB" id="63083at2759"/>
<dbReference type="SUPFAM" id="SSF51445">
    <property type="entry name" value="(Trans)glycosidases"/>
    <property type="match status" value="1"/>
</dbReference>
<organism evidence="11 12">
    <name type="scientific">Aphanomyces stellatus</name>
    <dbReference type="NCBI Taxonomy" id="120398"/>
    <lineage>
        <taxon>Eukaryota</taxon>
        <taxon>Sar</taxon>
        <taxon>Stramenopiles</taxon>
        <taxon>Oomycota</taxon>
        <taxon>Saprolegniomycetes</taxon>
        <taxon>Saprolegniales</taxon>
        <taxon>Verrucalvaceae</taxon>
        <taxon>Aphanomyces</taxon>
    </lineage>
</organism>
<evidence type="ECO:0000313" key="11">
    <source>
        <dbReference type="EMBL" id="VFT92974.1"/>
    </source>
</evidence>
<sequence length="536" mass="59262">MYYFAALKCIVFLDVWLCWFQQNCRPTLVIVQSLITASIIVLFSERVSQTKRSCAFSFAMPLHSPVFQQAIVSFDMKCIIVLAFGLAVLAHADWIDNWNTCRPGQDQCKSKNMWSCCVAPADATSGKTTCRPPGDCAPPIPDWQTCHQGQDTCASAGYVCCVAPADVGNGKTTCRPRGNECAPTTPNPSSPDGSPATNFAGANSFYIHNLAQNDRLEILDTFQRNGFRTVRIFLSEVGAGAKGTSNTGVRDLESAAVGHFDDTILDQVDQLMLECYQRKLKLVIALHDRYALGCWGTDAYVAKYGFPVSATCDVNVNRPNGFYTRADAQADFDRRLEHILTHKNPHFQNRVWGNIPEAVFGFEPQNESQGHMEDPQSGALPNPQWICRRATLMRQFISSQTILVMTGGGTDYTSSALVENFQCPAVDVVSIHTYDSANVNVLHEFMALARQHHKRLIVEEFGFQQNKASNLAQFTSVLHTLGLPWMVWQVLKPGNTGDYETWTNENEAWQALKSGAASANGDTNGAFAWPELGVRT</sequence>
<dbReference type="GO" id="GO:0016985">
    <property type="term" value="F:mannan endo-1,4-beta-mannosidase activity"/>
    <property type="evidence" value="ECO:0007669"/>
    <property type="project" value="UniProtKB-EC"/>
</dbReference>
<comment type="similarity">
    <text evidence="3">Belongs to the glycosyl hydrolase 5 (cellulase A) family.</text>
</comment>
<evidence type="ECO:0000259" key="9">
    <source>
        <dbReference type="Pfam" id="PF26410"/>
    </source>
</evidence>
<evidence type="ECO:0000256" key="7">
    <source>
        <dbReference type="ARBA" id="ARBA00022801"/>
    </source>
</evidence>
<keyword evidence="12" id="KW-1185">Reference proteome</keyword>
<evidence type="ECO:0000256" key="8">
    <source>
        <dbReference type="ARBA" id="ARBA00023295"/>
    </source>
</evidence>
<evidence type="ECO:0000256" key="4">
    <source>
        <dbReference type="ARBA" id="ARBA00012706"/>
    </source>
</evidence>
<reference evidence="11 12" key="1">
    <citation type="submission" date="2019-03" db="EMBL/GenBank/DDBJ databases">
        <authorList>
            <person name="Gaulin E."/>
            <person name="Dumas B."/>
        </authorList>
    </citation>
    <scope>NUCLEOTIDE SEQUENCE [LARGE SCALE GENOMIC DNA]</scope>
    <source>
        <strain evidence="11">CBS 568.67</strain>
    </source>
</reference>